<gene>
    <name evidence="2" type="ORF">MEUPH1_LOCUS9042</name>
</gene>
<protein>
    <recommendedName>
        <fullName evidence="1">Transposable element P transposase-like RNase H domain-containing protein</fullName>
    </recommendedName>
</protein>
<evidence type="ECO:0000313" key="3">
    <source>
        <dbReference type="Proteomes" id="UP001160148"/>
    </source>
</evidence>
<reference evidence="2 3" key="1">
    <citation type="submission" date="2023-01" db="EMBL/GenBank/DDBJ databases">
        <authorList>
            <person name="Whitehead M."/>
        </authorList>
    </citation>
    <scope>NUCLEOTIDE SEQUENCE [LARGE SCALE GENOMIC DNA]</scope>
</reference>
<proteinExistence type="predicted"/>
<dbReference type="Pfam" id="PF21787">
    <property type="entry name" value="TNP-like_RNaseH_N"/>
    <property type="match status" value="1"/>
</dbReference>
<accession>A0AAV0WAH6</accession>
<keyword evidence="3" id="KW-1185">Reference proteome</keyword>
<comment type="caution">
    <text evidence="2">The sequence shown here is derived from an EMBL/GenBank/DDBJ whole genome shotgun (WGS) entry which is preliminary data.</text>
</comment>
<organism evidence="2 3">
    <name type="scientific">Macrosiphum euphorbiae</name>
    <name type="common">potato aphid</name>
    <dbReference type="NCBI Taxonomy" id="13131"/>
    <lineage>
        <taxon>Eukaryota</taxon>
        <taxon>Metazoa</taxon>
        <taxon>Ecdysozoa</taxon>
        <taxon>Arthropoda</taxon>
        <taxon>Hexapoda</taxon>
        <taxon>Insecta</taxon>
        <taxon>Pterygota</taxon>
        <taxon>Neoptera</taxon>
        <taxon>Paraneoptera</taxon>
        <taxon>Hemiptera</taxon>
        <taxon>Sternorrhyncha</taxon>
        <taxon>Aphidomorpha</taxon>
        <taxon>Aphidoidea</taxon>
        <taxon>Aphididae</taxon>
        <taxon>Macrosiphini</taxon>
        <taxon>Macrosiphum</taxon>
    </lineage>
</organism>
<name>A0AAV0WAH6_9HEMI</name>
<sequence>MVFGIHKSENQAAKFEDHVIVFMLRGIIKKWKQPYAYYFCTNTTKTSDLVNYLETVIKSVNKTGFEIVATICDQGGTNRAAINHLISETNKKYTLINREKKCGF</sequence>
<dbReference type="Proteomes" id="UP001160148">
    <property type="component" value="Unassembled WGS sequence"/>
</dbReference>
<evidence type="ECO:0000259" key="1">
    <source>
        <dbReference type="Pfam" id="PF21787"/>
    </source>
</evidence>
<dbReference type="AlphaFoldDB" id="A0AAV0WAH6"/>
<feature type="domain" description="Transposable element P transposase-like RNase H" evidence="1">
    <location>
        <begin position="3"/>
        <end position="85"/>
    </location>
</feature>
<evidence type="ECO:0000313" key="2">
    <source>
        <dbReference type="EMBL" id="CAI6352849.1"/>
    </source>
</evidence>
<dbReference type="InterPro" id="IPR048365">
    <property type="entry name" value="TNP-like_RNaseH_N"/>
</dbReference>
<dbReference type="EMBL" id="CARXXK010000002">
    <property type="protein sequence ID" value="CAI6352849.1"/>
    <property type="molecule type" value="Genomic_DNA"/>
</dbReference>